<dbReference type="EMBL" id="MN739698">
    <property type="protein sequence ID" value="QHT21924.1"/>
    <property type="molecule type" value="Genomic_DNA"/>
</dbReference>
<dbReference type="AlphaFoldDB" id="A0A6C0DYS0"/>
<sequence length="170" mass="20103">MAHNNENNIKISLIKRNEIETELKQKQLNDVPPSKKLRLYDINRVASNLTSSIFDAEKCSLWTGYITNIKNKKKGIYINFYFKNQKKVALHRLLYSNYKGALLDSDYIKYSCDNKGICCNLNHMVKFSCIDEEMNNEEYEKKQRENEEKEKCKVKNNVLMIDDDFTIRID</sequence>
<proteinExistence type="predicted"/>
<accession>A0A6C0DYS0</accession>
<organism evidence="1">
    <name type="scientific">viral metagenome</name>
    <dbReference type="NCBI Taxonomy" id="1070528"/>
    <lineage>
        <taxon>unclassified sequences</taxon>
        <taxon>metagenomes</taxon>
        <taxon>organismal metagenomes</taxon>
    </lineage>
</organism>
<evidence type="ECO:0000313" key="1">
    <source>
        <dbReference type="EMBL" id="QHT21924.1"/>
    </source>
</evidence>
<name>A0A6C0DYS0_9ZZZZ</name>
<reference evidence="1" key="1">
    <citation type="journal article" date="2020" name="Nature">
        <title>Giant virus diversity and host interactions through global metagenomics.</title>
        <authorList>
            <person name="Schulz F."/>
            <person name="Roux S."/>
            <person name="Paez-Espino D."/>
            <person name="Jungbluth S."/>
            <person name="Walsh D.A."/>
            <person name="Denef V.J."/>
            <person name="McMahon K.D."/>
            <person name="Konstantinidis K.T."/>
            <person name="Eloe-Fadrosh E.A."/>
            <person name="Kyrpides N.C."/>
            <person name="Woyke T."/>
        </authorList>
    </citation>
    <scope>NUCLEOTIDE SEQUENCE</scope>
    <source>
        <strain evidence="1">GVMAG-M-3300023179-103</strain>
    </source>
</reference>
<protein>
    <submittedName>
        <fullName evidence="1">Uncharacterized protein</fullName>
    </submittedName>
</protein>